<gene>
    <name evidence="1" type="ORF">AVEN_108782_1</name>
</gene>
<dbReference type="EMBL" id="BGPR01151917">
    <property type="protein sequence ID" value="GBL61310.1"/>
    <property type="molecule type" value="Genomic_DNA"/>
</dbReference>
<dbReference type="Proteomes" id="UP000499080">
    <property type="component" value="Unassembled WGS sequence"/>
</dbReference>
<evidence type="ECO:0000313" key="2">
    <source>
        <dbReference type="Proteomes" id="UP000499080"/>
    </source>
</evidence>
<protein>
    <submittedName>
        <fullName evidence="1">Uncharacterized protein</fullName>
    </submittedName>
</protein>
<dbReference type="AlphaFoldDB" id="A0A4Y1ZQ13"/>
<keyword evidence="2" id="KW-1185">Reference proteome</keyword>
<proteinExistence type="predicted"/>
<accession>A0A4Y1ZQ13</accession>
<evidence type="ECO:0000313" key="1">
    <source>
        <dbReference type="EMBL" id="GBL61310.1"/>
    </source>
</evidence>
<sequence length="93" mass="10562">MRSDGQSLQSKDFRIPVTRGLIHSENVEKMVEKVKASTHVPKNTDILFHLRFANKRQRICQYMGHLCEVVYATQKLNPTAQNGSAQFAMLDSA</sequence>
<comment type="caution">
    <text evidence="1">The sequence shown here is derived from an EMBL/GenBank/DDBJ whole genome shotgun (WGS) entry which is preliminary data.</text>
</comment>
<name>A0A4Y1ZQ13_ARAVE</name>
<reference evidence="1 2" key="1">
    <citation type="journal article" date="2019" name="Sci. Rep.">
        <title>Orb-weaving spider Araneus ventricosus genome elucidates the spidroin gene catalogue.</title>
        <authorList>
            <person name="Kono N."/>
            <person name="Nakamura H."/>
            <person name="Ohtoshi R."/>
            <person name="Moran D.A.P."/>
            <person name="Shinohara A."/>
            <person name="Yoshida Y."/>
            <person name="Fujiwara M."/>
            <person name="Mori M."/>
            <person name="Tomita M."/>
            <person name="Arakawa K."/>
        </authorList>
    </citation>
    <scope>NUCLEOTIDE SEQUENCE [LARGE SCALE GENOMIC DNA]</scope>
</reference>
<organism evidence="1 2">
    <name type="scientific">Araneus ventricosus</name>
    <name type="common">Orbweaver spider</name>
    <name type="synonym">Epeira ventricosa</name>
    <dbReference type="NCBI Taxonomy" id="182803"/>
    <lineage>
        <taxon>Eukaryota</taxon>
        <taxon>Metazoa</taxon>
        <taxon>Ecdysozoa</taxon>
        <taxon>Arthropoda</taxon>
        <taxon>Chelicerata</taxon>
        <taxon>Arachnida</taxon>
        <taxon>Araneae</taxon>
        <taxon>Araneomorphae</taxon>
        <taxon>Entelegynae</taxon>
        <taxon>Araneoidea</taxon>
        <taxon>Araneidae</taxon>
        <taxon>Araneus</taxon>
    </lineage>
</organism>